<sequence length="344" mass="36998">MADEEVATKAPESDAQEDAGKNPTTEDPVARAGPTMGVMLTGPFRKSNVANISRNIAQAIGLLQLERFLLASELTKLGDVDVYIAKPADYPHGPAKLLLLLTGGTGLKSINNQLQADKYASEGFLTVMPDQFEGDPAPNAVSEPLTEHEPSFLDRVKHGIFDGTKSFMIDMWLARHTPAKVLPLLHKVVSAAKEEFADAIANGGGIYGVGYCFGAKYILLLAGEHPDSVIWGQENPGAEEEGMVKKGPFIKVGVVAHGTGVTPTDITNVKVPMSLICVQDDPMFPEEIWKAGEEALAKNGVEHEVKVYPGVPHGFAVLGDYEDAKIKETQQQAFGEMLGWLQAH</sequence>
<dbReference type="Pfam" id="PF01738">
    <property type="entry name" value="DLH"/>
    <property type="match status" value="2"/>
</dbReference>
<feature type="domain" description="Dienelactone hydrolase" evidence="2">
    <location>
        <begin position="81"/>
        <end position="225"/>
    </location>
</feature>
<dbReference type="SUPFAM" id="SSF53474">
    <property type="entry name" value="alpha/beta-Hydrolases"/>
    <property type="match status" value="1"/>
</dbReference>
<evidence type="ECO:0000256" key="1">
    <source>
        <dbReference type="SAM" id="MobiDB-lite"/>
    </source>
</evidence>
<dbReference type="EMBL" id="SNSC02000008">
    <property type="protein sequence ID" value="TID22106.1"/>
    <property type="molecule type" value="Genomic_DNA"/>
</dbReference>
<name>A0A4Z1PAP8_9PEZI</name>
<feature type="domain" description="Dienelactone hydrolase" evidence="2">
    <location>
        <begin position="248"/>
        <end position="343"/>
    </location>
</feature>
<dbReference type="PANTHER" id="PTHR17630:SF80">
    <property type="entry name" value="DIENELACTONE HYDROLASE DOMAIN-CONTAINING PROTEIN"/>
    <property type="match status" value="1"/>
</dbReference>
<dbReference type="AlphaFoldDB" id="A0A4Z1PAP8"/>
<dbReference type="PANTHER" id="PTHR17630">
    <property type="entry name" value="DIENELACTONE HYDROLASE"/>
    <property type="match status" value="1"/>
</dbReference>
<dbReference type="InterPro" id="IPR002925">
    <property type="entry name" value="Dienelactn_hydro"/>
</dbReference>
<comment type="caution">
    <text evidence="3">The sequence shown here is derived from an EMBL/GenBank/DDBJ whole genome shotgun (WGS) entry which is preliminary data.</text>
</comment>
<reference evidence="3 4" key="1">
    <citation type="submission" date="2019-04" db="EMBL/GenBank/DDBJ databases">
        <title>High contiguity whole genome sequence and gene annotation resource for two Venturia nashicola isolates.</title>
        <authorList>
            <person name="Prokchorchik M."/>
            <person name="Won K."/>
            <person name="Lee Y."/>
            <person name="Choi E.D."/>
            <person name="Segonzac C."/>
            <person name="Sohn K.H."/>
        </authorList>
    </citation>
    <scope>NUCLEOTIDE SEQUENCE [LARGE SCALE GENOMIC DNA]</scope>
    <source>
        <strain evidence="3 4">PRI2</strain>
    </source>
</reference>
<proteinExistence type="predicted"/>
<gene>
    <name evidence="3" type="ORF">E6O75_ATG10900</name>
</gene>
<accession>A0A4Z1PAP8</accession>
<dbReference type="Gene3D" id="3.40.50.1820">
    <property type="entry name" value="alpha/beta hydrolase"/>
    <property type="match status" value="1"/>
</dbReference>
<organism evidence="3 4">
    <name type="scientific">Venturia nashicola</name>
    <dbReference type="NCBI Taxonomy" id="86259"/>
    <lineage>
        <taxon>Eukaryota</taxon>
        <taxon>Fungi</taxon>
        <taxon>Dikarya</taxon>
        <taxon>Ascomycota</taxon>
        <taxon>Pezizomycotina</taxon>
        <taxon>Dothideomycetes</taxon>
        <taxon>Pleosporomycetidae</taxon>
        <taxon>Venturiales</taxon>
        <taxon>Venturiaceae</taxon>
        <taxon>Venturia</taxon>
    </lineage>
</organism>
<evidence type="ECO:0000313" key="3">
    <source>
        <dbReference type="EMBL" id="TID22106.1"/>
    </source>
</evidence>
<evidence type="ECO:0000313" key="4">
    <source>
        <dbReference type="Proteomes" id="UP000298493"/>
    </source>
</evidence>
<evidence type="ECO:0000259" key="2">
    <source>
        <dbReference type="Pfam" id="PF01738"/>
    </source>
</evidence>
<dbReference type="STRING" id="86259.A0A4Z1PAP8"/>
<protein>
    <recommendedName>
        <fullName evidence="2">Dienelactone hydrolase domain-containing protein</fullName>
    </recommendedName>
</protein>
<dbReference type="InterPro" id="IPR029058">
    <property type="entry name" value="AB_hydrolase_fold"/>
</dbReference>
<dbReference type="Proteomes" id="UP000298493">
    <property type="component" value="Unassembled WGS sequence"/>
</dbReference>
<dbReference type="GO" id="GO:0016787">
    <property type="term" value="F:hydrolase activity"/>
    <property type="evidence" value="ECO:0007669"/>
    <property type="project" value="InterPro"/>
</dbReference>
<feature type="region of interest" description="Disordered" evidence="1">
    <location>
        <begin position="1"/>
        <end position="36"/>
    </location>
</feature>
<keyword evidence="4" id="KW-1185">Reference proteome</keyword>